<organism evidence="2">
    <name type="scientific">marine metagenome</name>
    <dbReference type="NCBI Taxonomy" id="408172"/>
    <lineage>
        <taxon>unclassified sequences</taxon>
        <taxon>metagenomes</taxon>
        <taxon>ecological metagenomes</taxon>
    </lineage>
</organism>
<evidence type="ECO:0008006" key="3">
    <source>
        <dbReference type="Google" id="ProtNLM"/>
    </source>
</evidence>
<evidence type="ECO:0000256" key="1">
    <source>
        <dbReference type="SAM" id="Phobius"/>
    </source>
</evidence>
<gene>
    <name evidence="2" type="ORF">METZ01_LOCUS171386</name>
</gene>
<evidence type="ECO:0000313" key="2">
    <source>
        <dbReference type="EMBL" id="SVB18532.1"/>
    </source>
</evidence>
<reference evidence="2" key="1">
    <citation type="submission" date="2018-05" db="EMBL/GenBank/DDBJ databases">
        <authorList>
            <person name="Lanie J.A."/>
            <person name="Ng W.-L."/>
            <person name="Kazmierczak K.M."/>
            <person name="Andrzejewski T.M."/>
            <person name="Davidsen T.M."/>
            <person name="Wayne K.J."/>
            <person name="Tettelin H."/>
            <person name="Glass J.I."/>
            <person name="Rusch D."/>
            <person name="Podicherti R."/>
            <person name="Tsui H.-C.T."/>
            <person name="Winkler M.E."/>
        </authorList>
    </citation>
    <scope>NUCLEOTIDE SEQUENCE</scope>
</reference>
<dbReference type="InterPro" id="IPR005883">
    <property type="entry name" value="PilM"/>
</dbReference>
<dbReference type="InterPro" id="IPR052534">
    <property type="entry name" value="Extracell_DNA_Util/SecSys_Comp"/>
</dbReference>
<feature type="non-terminal residue" evidence="2">
    <location>
        <position position="1"/>
    </location>
</feature>
<dbReference type="InterPro" id="IPR007813">
    <property type="entry name" value="PilN"/>
</dbReference>
<keyword evidence="1" id="KW-1133">Transmembrane helix</keyword>
<dbReference type="Pfam" id="PF11104">
    <property type="entry name" value="PilM_2"/>
    <property type="match status" value="1"/>
</dbReference>
<dbReference type="PANTHER" id="PTHR40278">
    <property type="entry name" value="DNA UTILIZATION PROTEIN HOFN"/>
    <property type="match status" value="1"/>
</dbReference>
<proteinExistence type="predicted"/>
<dbReference type="Gene3D" id="3.30.420.40">
    <property type="match status" value="1"/>
</dbReference>
<dbReference type="Pfam" id="PF05137">
    <property type="entry name" value="PilN"/>
    <property type="match status" value="1"/>
</dbReference>
<sequence>QKIVSSGTPDLEKATVILEKWFDDLQIKKEQKQATPTIEENKTKSADDIAKIEDDISVKNKNKEISKTNQKEDIPASPEVKTSVFDKLKNIKLSKSNLFKTSGTSRKNKFYTRMQNFFKSKVSKMSVAGEEIVGVDISYESIHVAQVNKDKSDKWILDKFSYRLLDKAKTGDNLIENKEYLSDEIKLALANAKITSTNVALSIPVTSAIIRVVESPLMSEEELKKAIETDSLWENMDILTDNLNDYSVFHQVINRNSKNNTMDILFVASKLSDVNAFSSIIKKSNLNPVIMDVRCFTLKNAFDNIAISAGTNKNSAIMEFGLEENYLMIIHNNIPIITDIFLRPQEKQSILEADPSQENDESRNVIRRYAMQIKQAINDYETKYESKINSINVVSGLKNIKVLIPMFKKNLPTTGFKMFDPLMTMSVPEYNKDKINQENVSVLTSVLGLAFRKLDVFGYYKFVTAVKNINLLPNRDAVRQQNKIKFLSGFALKGFAGAIAGIYLLLIGLSFFQYNSNKEKLLTFDQVQGEFDRVNSRYSKLMKKKNEMQLALKLGKQVNSNQIQSYRALAQITRSVPVRVQFTKMEFDGSKNISIQGSAFSDQDILNFIANLNSKSLIEQASLVSMDVSTSETEQSSSNKKGFTILCKLKGV</sequence>
<feature type="transmembrane region" description="Helical" evidence="1">
    <location>
        <begin position="490"/>
        <end position="512"/>
    </location>
</feature>
<dbReference type="PANTHER" id="PTHR40278:SF1">
    <property type="entry name" value="DNA UTILIZATION PROTEIN HOFN"/>
    <property type="match status" value="1"/>
</dbReference>
<protein>
    <recommendedName>
        <fullName evidence="3">Pilus assembly protein PilS</fullName>
    </recommendedName>
</protein>
<dbReference type="AlphaFoldDB" id="A0A382BYC5"/>
<accession>A0A382BYC5</accession>
<name>A0A382BYC5_9ZZZZ</name>
<keyword evidence="1" id="KW-0472">Membrane</keyword>
<keyword evidence="1" id="KW-0812">Transmembrane</keyword>
<dbReference type="EMBL" id="UINC01031842">
    <property type="protein sequence ID" value="SVB18532.1"/>
    <property type="molecule type" value="Genomic_DNA"/>
</dbReference>